<dbReference type="InterPro" id="IPR009501">
    <property type="entry name" value="UCP020269"/>
</dbReference>
<dbReference type="InterPro" id="IPR003741">
    <property type="entry name" value="LUD_dom"/>
</dbReference>
<dbReference type="Proteomes" id="UP000516361">
    <property type="component" value="Chromosome"/>
</dbReference>
<dbReference type="Pfam" id="PF02589">
    <property type="entry name" value="LUD_dom"/>
    <property type="match status" value="1"/>
</dbReference>
<protein>
    <submittedName>
        <fullName evidence="2">Membrane protein</fullName>
    </submittedName>
</protein>
<sequence>MDFYKWKYLNIGERLVTKLKNLKHDAYLVENKNEVVPLLKKLMPENSKVGVGGSVTLSECNVLEFLRNEKFNFLDRYSVKTEEEKTEIYYENFKTDFFLCSANAITMDGKIVQLDGNGTRVAPMIWGPKNVIIVAGMNKVVEDLNEAELRLKFISPMNAKRVNAKTPCSRIGECIDCESHDRICIHKTILETGVRQPGRFKIILVAEKLGF</sequence>
<dbReference type="AlphaFoldDB" id="A0A7G1G4V0"/>
<dbReference type="InParanoid" id="A0A7G1G4V0"/>
<dbReference type="PIRSF" id="PIRSF020269">
    <property type="entry name" value="DUF1121"/>
    <property type="match status" value="1"/>
</dbReference>
<evidence type="ECO:0000313" key="2">
    <source>
        <dbReference type="EMBL" id="BBE31570.1"/>
    </source>
</evidence>
<proteinExistence type="predicted"/>
<reference evidence="2 3" key="1">
    <citation type="submission" date="2018-06" db="EMBL/GenBank/DDBJ databases">
        <title>Genome sequencing of Oceanotoga sp. sy52.</title>
        <authorList>
            <person name="Mori K."/>
        </authorList>
    </citation>
    <scope>NUCLEOTIDE SEQUENCE [LARGE SCALE GENOMIC DNA]</scope>
    <source>
        <strain evidence="3">sy52</strain>
    </source>
</reference>
<feature type="domain" description="LUD" evidence="1">
    <location>
        <begin position="13"/>
        <end position="205"/>
    </location>
</feature>
<dbReference type="PANTHER" id="PTHR36179">
    <property type="entry name" value="LUD_DOM DOMAIN-CONTAINING PROTEIN"/>
    <property type="match status" value="1"/>
</dbReference>
<dbReference type="KEGG" id="ocy:OSSY52_17110"/>
<dbReference type="PANTHER" id="PTHR36179:SF2">
    <property type="entry name" value="LUD DOMAIN-CONTAINING PROTEIN"/>
    <property type="match status" value="1"/>
</dbReference>
<accession>A0A7G1G4V0</accession>
<name>A0A7G1G4V0_9BACT</name>
<dbReference type="RefSeq" id="WP_190614183.1">
    <property type="nucleotide sequence ID" value="NZ_AP018712.1"/>
</dbReference>
<dbReference type="EMBL" id="AP018712">
    <property type="protein sequence ID" value="BBE31570.1"/>
    <property type="molecule type" value="Genomic_DNA"/>
</dbReference>
<gene>
    <name evidence="2" type="ORF">OSSY52_17110</name>
</gene>
<keyword evidence="3" id="KW-1185">Reference proteome</keyword>
<evidence type="ECO:0000259" key="1">
    <source>
        <dbReference type="Pfam" id="PF02589"/>
    </source>
</evidence>
<organism evidence="2 3">
    <name type="scientific">Tepiditoga spiralis</name>
    <dbReference type="NCBI Taxonomy" id="2108365"/>
    <lineage>
        <taxon>Bacteria</taxon>
        <taxon>Thermotogati</taxon>
        <taxon>Thermotogota</taxon>
        <taxon>Thermotogae</taxon>
        <taxon>Petrotogales</taxon>
        <taxon>Petrotogaceae</taxon>
        <taxon>Tepiditoga</taxon>
    </lineage>
</organism>
<evidence type="ECO:0000313" key="3">
    <source>
        <dbReference type="Proteomes" id="UP000516361"/>
    </source>
</evidence>